<proteinExistence type="predicted"/>
<dbReference type="InterPro" id="IPR001353">
    <property type="entry name" value="Proteasome_sua/b"/>
</dbReference>
<dbReference type="SUPFAM" id="SSF56235">
    <property type="entry name" value="N-terminal nucleophile aminohydrolases (Ntn hydrolases)"/>
    <property type="match status" value="1"/>
</dbReference>
<reference evidence="2" key="1">
    <citation type="submission" date="2024-07" db="EMBL/GenBank/DDBJ databases">
        <title>Two chromosome-level genome assemblies of Korean endemic species Abeliophyllum distichum and Forsythia ovata (Oleaceae).</title>
        <authorList>
            <person name="Jang H."/>
        </authorList>
    </citation>
    <scope>NUCLEOTIDE SEQUENCE [LARGE SCALE GENOMIC DNA]</scope>
</reference>
<evidence type="ECO:0000313" key="2">
    <source>
        <dbReference type="Proteomes" id="UP001604277"/>
    </source>
</evidence>
<dbReference type="AlphaFoldDB" id="A0ABD1UZL6"/>
<comment type="caution">
    <text evidence="1">The sequence shown here is derived from an EMBL/GenBank/DDBJ whole genome shotgun (WGS) entry which is preliminary data.</text>
</comment>
<keyword evidence="2" id="KW-1185">Reference proteome</keyword>
<gene>
    <name evidence="1" type="ORF">Fot_23101</name>
</gene>
<dbReference type="Gene3D" id="3.60.20.10">
    <property type="entry name" value="Glutamine Phosphoribosylpyrophosphate, subunit 1, domain 1"/>
    <property type="match status" value="1"/>
</dbReference>
<sequence>MADSYWIDLVRIYLRNNSMRSKSTDESVISRGGAGRSGSKQAQFTEYIQKNVALHQFQNGIPLTTAAAANITRGELATVLRKNPCMVNIILAGYDKETGPSLYFVDLLPPCTNLKRQHLVL</sequence>
<dbReference type="EMBL" id="JBFOLJ010000006">
    <property type="protein sequence ID" value="KAL2530500.1"/>
    <property type="molecule type" value="Genomic_DNA"/>
</dbReference>
<accession>A0ABD1UZL6</accession>
<protein>
    <submittedName>
        <fullName evidence="1">Proteasome subunit beta type-2-A-like</fullName>
    </submittedName>
</protein>
<evidence type="ECO:0000313" key="1">
    <source>
        <dbReference type="EMBL" id="KAL2530500.1"/>
    </source>
</evidence>
<dbReference type="Proteomes" id="UP001604277">
    <property type="component" value="Unassembled WGS sequence"/>
</dbReference>
<dbReference type="InterPro" id="IPR029055">
    <property type="entry name" value="Ntn_hydrolases_N"/>
</dbReference>
<organism evidence="1 2">
    <name type="scientific">Forsythia ovata</name>
    <dbReference type="NCBI Taxonomy" id="205694"/>
    <lineage>
        <taxon>Eukaryota</taxon>
        <taxon>Viridiplantae</taxon>
        <taxon>Streptophyta</taxon>
        <taxon>Embryophyta</taxon>
        <taxon>Tracheophyta</taxon>
        <taxon>Spermatophyta</taxon>
        <taxon>Magnoliopsida</taxon>
        <taxon>eudicotyledons</taxon>
        <taxon>Gunneridae</taxon>
        <taxon>Pentapetalae</taxon>
        <taxon>asterids</taxon>
        <taxon>lamiids</taxon>
        <taxon>Lamiales</taxon>
        <taxon>Oleaceae</taxon>
        <taxon>Forsythieae</taxon>
        <taxon>Forsythia</taxon>
    </lineage>
</organism>
<dbReference type="GO" id="GO:0000502">
    <property type="term" value="C:proteasome complex"/>
    <property type="evidence" value="ECO:0007669"/>
    <property type="project" value="UniProtKB-ARBA"/>
</dbReference>
<name>A0ABD1UZL6_9LAMI</name>
<dbReference type="Pfam" id="PF00227">
    <property type="entry name" value="Proteasome"/>
    <property type="match status" value="1"/>
</dbReference>